<protein>
    <submittedName>
        <fullName evidence="1">Single-stranded DNA-binding protein</fullName>
    </submittedName>
</protein>
<sequence>MPLYRIFEGKDKKKCYVKNVRGKALSAIEITARNAVRPTSYFSEEEIKAFGLEDHEREVVTGISLVEKAQEKFKDAEEPHYVVFVPFTNRHQVYERDENGNLSAIGIDAKESYEDSYVFTRREMLEMGLEKCSKEYFFKHKEAYEREGNKVEPSRRIYSREYDKKHPESVYYSRIKAGAKQFAVASSEKFRKSIQAHGTERYVEDLKIIRQLIDDAIEKYQKKQ</sequence>
<accession>A0A8B2Z1S4</accession>
<proteinExistence type="predicted"/>
<reference evidence="1 2" key="1">
    <citation type="submission" date="2018-08" db="EMBL/GenBank/DDBJ databases">
        <title>A genome reference for cultivated species of the human gut microbiota.</title>
        <authorList>
            <person name="Zou Y."/>
            <person name="Xue W."/>
            <person name="Luo G."/>
        </authorList>
    </citation>
    <scope>NUCLEOTIDE SEQUENCE [LARGE SCALE GENOMIC DNA]</scope>
    <source>
        <strain evidence="1 2">TF10-9AT</strain>
    </source>
</reference>
<dbReference type="RefSeq" id="WP_117642252.1">
    <property type="nucleotide sequence ID" value="NZ_QSQR01000001.1"/>
</dbReference>
<name>A0A8B2Z1S4_9LACO</name>
<gene>
    <name evidence="1" type="ORF">DXD09_01650</name>
</gene>
<organism evidence="1 2">
    <name type="scientific">Ligilactobacillus ruminis</name>
    <dbReference type="NCBI Taxonomy" id="1623"/>
    <lineage>
        <taxon>Bacteria</taxon>
        <taxon>Bacillati</taxon>
        <taxon>Bacillota</taxon>
        <taxon>Bacilli</taxon>
        <taxon>Lactobacillales</taxon>
        <taxon>Lactobacillaceae</taxon>
        <taxon>Ligilactobacillus</taxon>
    </lineage>
</organism>
<dbReference type="Proteomes" id="UP000260790">
    <property type="component" value="Unassembled WGS sequence"/>
</dbReference>
<evidence type="ECO:0000313" key="2">
    <source>
        <dbReference type="Proteomes" id="UP000260790"/>
    </source>
</evidence>
<dbReference type="AlphaFoldDB" id="A0A8B2Z1S4"/>
<dbReference type="GO" id="GO:0003677">
    <property type="term" value="F:DNA binding"/>
    <property type="evidence" value="ECO:0007669"/>
    <property type="project" value="UniProtKB-KW"/>
</dbReference>
<keyword evidence="1" id="KW-0238">DNA-binding</keyword>
<comment type="caution">
    <text evidence="1">The sequence shown here is derived from an EMBL/GenBank/DDBJ whole genome shotgun (WGS) entry which is preliminary data.</text>
</comment>
<evidence type="ECO:0000313" key="1">
    <source>
        <dbReference type="EMBL" id="RGK48454.1"/>
    </source>
</evidence>
<dbReference type="EMBL" id="QSQR01000001">
    <property type="protein sequence ID" value="RGK48454.1"/>
    <property type="molecule type" value="Genomic_DNA"/>
</dbReference>